<proteinExistence type="predicted"/>
<comment type="caution">
    <text evidence="1">The sequence shown here is derived from an EMBL/GenBank/DDBJ whole genome shotgun (WGS) entry which is preliminary data.</text>
</comment>
<evidence type="ECO:0000313" key="2">
    <source>
        <dbReference type="Proteomes" id="UP001219525"/>
    </source>
</evidence>
<gene>
    <name evidence="1" type="ORF">GGX14DRAFT_402090</name>
</gene>
<evidence type="ECO:0000313" key="1">
    <source>
        <dbReference type="EMBL" id="KAJ7198071.1"/>
    </source>
</evidence>
<reference evidence="1" key="1">
    <citation type="submission" date="2023-03" db="EMBL/GenBank/DDBJ databases">
        <title>Massive genome expansion in bonnet fungi (Mycena s.s.) driven by repeated elements and novel gene families across ecological guilds.</title>
        <authorList>
            <consortium name="Lawrence Berkeley National Laboratory"/>
            <person name="Harder C.B."/>
            <person name="Miyauchi S."/>
            <person name="Viragh M."/>
            <person name="Kuo A."/>
            <person name="Thoen E."/>
            <person name="Andreopoulos B."/>
            <person name="Lu D."/>
            <person name="Skrede I."/>
            <person name="Drula E."/>
            <person name="Henrissat B."/>
            <person name="Morin E."/>
            <person name="Kohler A."/>
            <person name="Barry K."/>
            <person name="LaButti K."/>
            <person name="Morin E."/>
            <person name="Salamov A."/>
            <person name="Lipzen A."/>
            <person name="Mereny Z."/>
            <person name="Hegedus B."/>
            <person name="Baldrian P."/>
            <person name="Stursova M."/>
            <person name="Weitz H."/>
            <person name="Taylor A."/>
            <person name="Grigoriev I.V."/>
            <person name="Nagy L.G."/>
            <person name="Martin F."/>
            <person name="Kauserud H."/>
        </authorList>
    </citation>
    <scope>NUCLEOTIDE SEQUENCE</scope>
    <source>
        <strain evidence="1">9144</strain>
    </source>
</reference>
<organism evidence="1 2">
    <name type="scientific">Mycena pura</name>
    <dbReference type="NCBI Taxonomy" id="153505"/>
    <lineage>
        <taxon>Eukaryota</taxon>
        <taxon>Fungi</taxon>
        <taxon>Dikarya</taxon>
        <taxon>Basidiomycota</taxon>
        <taxon>Agaricomycotina</taxon>
        <taxon>Agaricomycetes</taxon>
        <taxon>Agaricomycetidae</taxon>
        <taxon>Agaricales</taxon>
        <taxon>Marasmiineae</taxon>
        <taxon>Mycenaceae</taxon>
        <taxon>Mycena</taxon>
    </lineage>
</organism>
<dbReference type="Proteomes" id="UP001219525">
    <property type="component" value="Unassembled WGS sequence"/>
</dbReference>
<accession>A0AAD6V153</accession>
<keyword evidence="2" id="KW-1185">Reference proteome</keyword>
<sequence>MVSFNFRTYGVAGNQLRTYKFMGNFTTPKNLHFDHEIPVTPALYNIPLAGWPVFSSHHWINSANFRPQARSEEASDERWEAKMNRKTSPYGNFQEAIIFGAIWRPVEEVKYPDSQKNQGICLSRDVVSLRQKQKREADGRRPK</sequence>
<name>A0AAD6V153_9AGAR</name>
<dbReference type="EMBL" id="JARJCW010000074">
    <property type="protein sequence ID" value="KAJ7198071.1"/>
    <property type="molecule type" value="Genomic_DNA"/>
</dbReference>
<protein>
    <submittedName>
        <fullName evidence="1">Uncharacterized protein</fullName>
    </submittedName>
</protein>
<dbReference type="AlphaFoldDB" id="A0AAD6V153"/>